<keyword evidence="4 8" id="KW-0732">Signal</keyword>
<name>A0ABR1SK47_9PEZI</name>
<dbReference type="InterPro" id="IPR046936">
    <property type="entry name" value="BIM1-like"/>
</dbReference>
<dbReference type="CDD" id="cd21176">
    <property type="entry name" value="LPMO_auxiliary-like"/>
    <property type="match status" value="1"/>
</dbReference>
<organism evidence="10 11">
    <name type="scientific">Apiospora rasikravindrae</name>
    <dbReference type="NCBI Taxonomy" id="990691"/>
    <lineage>
        <taxon>Eukaryota</taxon>
        <taxon>Fungi</taxon>
        <taxon>Dikarya</taxon>
        <taxon>Ascomycota</taxon>
        <taxon>Pezizomycotina</taxon>
        <taxon>Sordariomycetes</taxon>
        <taxon>Xylariomycetidae</taxon>
        <taxon>Amphisphaeriales</taxon>
        <taxon>Apiosporaceae</taxon>
        <taxon>Apiospora</taxon>
    </lineage>
</organism>
<dbReference type="InterPro" id="IPR046530">
    <property type="entry name" value="BIM1-like_dom"/>
</dbReference>
<sequence length="217" mass="22676">MLPVILLLATLQLSTAHFSIEYPTWRADTLAENTTYDQWRYPCAGAAPGAAGRTEWPVQGGSVALGLHHEWTYVFINLGLGTNASAFNVSLTPDLVNVTGRGTYCISSLPLPIQPRDGDNATIQVVTSGKSGSALYNCADITFRSSAQPLPGDKCKNSTGITAEYVGQASVPSAGSSSNSTSASKPPGNAAAAKRMDAVVMVAMFGLSMVYVLDVGL</sequence>
<feature type="signal peptide" evidence="8">
    <location>
        <begin position="1"/>
        <end position="16"/>
    </location>
</feature>
<keyword evidence="7" id="KW-0449">Lipoprotein</keyword>
<protein>
    <recommendedName>
        <fullName evidence="9">Copper acquisition factor BIM1-like domain-containing protein</fullName>
    </recommendedName>
</protein>
<evidence type="ECO:0000256" key="2">
    <source>
        <dbReference type="ARBA" id="ARBA00022475"/>
    </source>
</evidence>
<keyword evidence="6" id="KW-0325">Glycoprotein</keyword>
<evidence type="ECO:0000259" key="9">
    <source>
        <dbReference type="Pfam" id="PF20238"/>
    </source>
</evidence>
<evidence type="ECO:0000256" key="3">
    <source>
        <dbReference type="ARBA" id="ARBA00022622"/>
    </source>
</evidence>
<dbReference type="PANTHER" id="PTHR34992">
    <property type="entry name" value="HYPHAL ANASTAMOSIS-7 PROTEIN"/>
    <property type="match status" value="1"/>
</dbReference>
<evidence type="ECO:0000256" key="6">
    <source>
        <dbReference type="ARBA" id="ARBA00023180"/>
    </source>
</evidence>
<comment type="subcellular location">
    <subcellularLocation>
        <location evidence="1">Cell membrane</location>
        <topology evidence="1">Lipid-anchor</topology>
        <topology evidence="1">GPI-anchor</topology>
    </subcellularLocation>
</comment>
<feature type="domain" description="Copper acquisition factor BIM1-like" evidence="9">
    <location>
        <begin position="16"/>
        <end position="160"/>
    </location>
</feature>
<evidence type="ECO:0000256" key="1">
    <source>
        <dbReference type="ARBA" id="ARBA00004609"/>
    </source>
</evidence>
<keyword evidence="5" id="KW-0472">Membrane</keyword>
<reference evidence="10 11" key="1">
    <citation type="submission" date="2023-01" db="EMBL/GenBank/DDBJ databases">
        <title>Analysis of 21 Apiospora genomes using comparative genomics revels a genus with tremendous synthesis potential of carbohydrate active enzymes and secondary metabolites.</title>
        <authorList>
            <person name="Sorensen T."/>
        </authorList>
    </citation>
    <scope>NUCLEOTIDE SEQUENCE [LARGE SCALE GENOMIC DNA]</scope>
    <source>
        <strain evidence="10 11">CBS 33761</strain>
    </source>
</reference>
<dbReference type="PANTHER" id="PTHR34992:SF2">
    <property type="entry name" value="COPPER ACQUISITION FACTOR BIM1-LIKE DOMAIN-CONTAINING PROTEIN"/>
    <property type="match status" value="1"/>
</dbReference>
<evidence type="ECO:0000256" key="4">
    <source>
        <dbReference type="ARBA" id="ARBA00022729"/>
    </source>
</evidence>
<keyword evidence="2" id="KW-1003">Cell membrane</keyword>
<proteinExistence type="predicted"/>
<gene>
    <name evidence="10" type="ORF">PG993_009689</name>
</gene>
<evidence type="ECO:0000256" key="7">
    <source>
        <dbReference type="ARBA" id="ARBA00023288"/>
    </source>
</evidence>
<accession>A0ABR1SK47</accession>
<evidence type="ECO:0000313" key="10">
    <source>
        <dbReference type="EMBL" id="KAK8034694.1"/>
    </source>
</evidence>
<dbReference type="Proteomes" id="UP001444661">
    <property type="component" value="Unassembled WGS sequence"/>
</dbReference>
<keyword evidence="3" id="KW-0336">GPI-anchor</keyword>
<dbReference type="Pfam" id="PF20238">
    <property type="entry name" value="BIM1-like_dom"/>
    <property type="match status" value="1"/>
</dbReference>
<comment type="caution">
    <text evidence="10">The sequence shown here is derived from an EMBL/GenBank/DDBJ whole genome shotgun (WGS) entry which is preliminary data.</text>
</comment>
<evidence type="ECO:0000313" key="11">
    <source>
        <dbReference type="Proteomes" id="UP001444661"/>
    </source>
</evidence>
<feature type="chain" id="PRO_5045953356" description="Copper acquisition factor BIM1-like domain-containing protein" evidence="8">
    <location>
        <begin position="17"/>
        <end position="217"/>
    </location>
</feature>
<dbReference type="EMBL" id="JAQQWK010000009">
    <property type="protein sequence ID" value="KAK8034694.1"/>
    <property type="molecule type" value="Genomic_DNA"/>
</dbReference>
<evidence type="ECO:0000256" key="8">
    <source>
        <dbReference type="SAM" id="SignalP"/>
    </source>
</evidence>
<evidence type="ECO:0000256" key="5">
    <source>
        <dbReference type="ARBA" id="ARBA00023136"/>
    </source>
</evidence>
<keyword evidence="11" id="KW-1185">Reference proteome</keyword>